<dbReference type="InterPro" id="IPR000873">
    <property type="entry name" value="AMP-dep_synth/lig_dom"/>
</dbReference>
<dbReference type="GO" id="GO:0008610">
    <property type="term" value="P:lipid biosynthetic process"/>
    <property type="evidence" value="ECO:0007669"/>
    <property type="project" value="InterPro"/>
</dbReference>
<dbReference type="InterPro" id="IPR036736">
    <property type="entry name" value="ACP-like_sf"/>
</dbReference>
<dbReference type="InterPro" id="IPR020845">
    <property type="entry name" value="AMP-binding_CS"/>
</dbReference>
<organism evidence="8 9">
    <name type="scientific">Actinophytocola oryzae</name>
    <dbReference type="NCBI Taxonomy" id="502181"/>
    <lineage>
        <taxon>Bacteria</taxon>
        <taxon>Bacillati</taxon>
        <taxon>Actinomycetota</taxon>
        <taxon>Actinomycetes</taxon>
        <taxon>Pseudonocardiales</taxon>
        <taxon>Pseudonocardiaceae</taxon>
    </lineage>
</organism>
<comment type="cofactor">
    <cofactor evidence="1">
        <name>pantetheine 4'-phosphate</name>
        <dbReference type="ChEBI" id="CHEBI:47942"/>
    </cofactor>
</comment>
<dbReference type="InterPro" id="IPR025110">
    <property type="entry name" value="AMP-bd_C"/>
</dbReference>
<dbReference type="EMBL" id="SOCP01000016">
    <property type="protein sequence ID" value="TDV43216.1"/>
    <property type="molecule type" value="Genomic_DNA"/>
</dbReference>
<dbReference type="Gene3D" id="3.40.50.1820">
    <property type="entry name" value="alpha/beta hydrolase"/>
    <property type="match status" value="1"/>
</dbReference>
<protein>
    <submittedName>
        <fullName evidence="8">Amino acid adenylation domain-containing protein</fullName>
    </submittedName>
</protein>
<dbReference type="InterPro" id="IPR042099">
    <property type="entry name" value="ANL_N_sf"/>
</dbReference>
<dbReference type="GO" id="GO:0043041">
    <property type="term" value="P:amino acid activation for nonribosomal peptide biosynthetic process"/>
    <property type="evidence" value="ECO:0007669"/>
    <property type="project" value="TreeGrafter"/>
</dbReference>
<evidence type="ECO:0000256" key="6">
    <source>
        <dbReference type="ARBA" id="ARBA00023098"/>
    </source>
</evidence>
<dbReference type="PANTHER" id="PTHR45527">
    <property type="entry name" value="NONRIBOSOMAL PEPTIDE SYNTHETASE"/>
    <property type="match status" value="1"/>
</dbReference>
<dbReference type="NCBIfam" id="TIGR01733">
    <property type="entry name" value="AA-adenyl-dom"/>
    <property type="match status" value="1"/>
</dbReference>
<dbReference type="FunFam" id="3.40.50.12780:FF:000013">
    <property type="entry name" value="Long-chain-fatty-acid--AMP ligase FadD32"/>
    <property type="match status" value="1"/>
</dbReference>
<dbReference type="PROSITE" id="PS50075">
    <property type="entry name" value="CARRIER"/>
    <property type="match status" value="1"/>
</dbReference>
<keyword evidence="6" id="KW-0443">Lipid metabolism</keyword>
<sequence length="1679" mass="177859">MTVVRTERATRVEDVLLARAADEGTRTAVTFLDDDLVMTYAELDRRARAVAVALAAVAAPGARALLMCGPGAGYVTGFYGCLHAGVVAVPVPPPTGRHGSERVLGIMADSGAEVLLLDRTTARGLPPELAAPRVVTIDDVPDDLADDWSPHAHRGEETAFLQYTSGSTGAPKGVVVGHDNLLHNCAVLGRVLGPGDGVSSVSWLPPYHDMGLIGGILAPVHAGFPVALMSPTSFLRRPVRWLRAISEHRATASVAPDFGYAECLRRVTDEDLAGLDLRTWRSALVGAETVRAATLDAFAARFGAAGFRRSSFQPCYGLAEATLFVTGGVPGRGVVTTVAPGSGVPVVGCGHVRAPDAVLVVDPETRLTCQDRTEGEIWVSGPTVTRGYWRAERATAEVFGAERADGPGTFLRTGDLGFLDGGELFVTGRRRELIVLRGHNYHPADIEVVAGRADPVLLPGRGAAFQVGDGRLVLVHEVSSAGEGAARAAAAVRAAVVTEHGVDLDDVVLVRRGALPRTSSGKLRRLATRERYLGDGFRPLAVTWAAEPVDPAPDGPLAATVARVLGRPVDATRPLVAQGLDSVRAVELVSVLYDEFGVDVSPAWLLDGATVTTLDGLPRGTRPAGAAGVEAAHGPASAGQTRLWLLDEIGAGAALHVGGGVRLRGRLAVAALRTAVGELFRRHTALRTTLDIDADGVVWQTVRPWAEIDLPELDVRATELEAAYRRELGAPFDLRSAMVRVALARFADDDAALLVCAHHAAVDGWSMGVLGRELAELYRAVTEGRPPVLPRVATVGAAGDGGAEFWRRELADAPVLELPVDRPRTNRTGSPAGYVPVRVEADVAARLRVLAEEEHTTLNTVLVAGFAALLARWSGQREVVFGSFVANRHRPGAERLVGSLALVLPLRVDTGVGSFRALVDRARATGLAALAHQDTPLEAVIQALGREHGGSPGASVRAVFGLRPPVPDWTTPDLTAEPFEIPPAAAQFELAVELVELTGGGLAGRASFAADLFDEPTVAAMVTDLGHLLTEAAANPDRALARLSTADEHVARWSDPAPLTDDPVPAHRLVESRVDGQPDAVAVEAPDGLLTYLELDQRANRLAAHLRGLGIGVGDLVGVYLPHSAAGVVAFLATLKAGAAYLPLDAGYPAAQLRLAAGEARPAAVVSRSDVLAAGPDVAAALTESGARLVRLDTDAIAHQPAHRVPVSLRLGDLAYVIYTSGSTGRPKGTANTHLGLANHTRWHAATFPLSPGDGVLHRTPLGFDMSVTEVLWPLVAGARLVVPPEEDRRDPARWAEFCRRRGVNNTYVVPSVLKLLVAERGPFTRLLSVGEPLTPELVASARQAMPGVAVHNVYGPAEAAMVVTHEPVPDEAGPVSIGRPIDGTRCYVLDAHAAPVPVGVTGELYLAGACLARGYLSQPGLTATRFVADPFRVGERMYRTGDRARWWPDGRLEFLGRVDGQVKIRGHRVEPGAVEAALAGHGSVRDAVVVAADGPGGDRMLVAYVVGADVEEEELRTYLRRRVQDFMVPQAIVVVDGIPLNASGKVDRRALPVPGFAGRPGYRPPRAGVERALADIWTSVLRVPRVGRDDEFHRLGGHSLMATQLAARLRSGFGLEITVVELLERRWTLADQADEVQRRQLEQADREEVLAMLRRIEALTDREAAGLLTEGRPDDAAP</sequence>
<dbReference type="SUPFAM" id="SSF47336">
    <property type="entry name" value="ACP-like"/>
    <property type="match status" value="2"/>
</dbReference>
<dbReference type="FunFam" id="3.40.50.12780:FF:000012">
    <property type="entry name" value="Non-ribosomal peptide synthetase"/>
    <property type="match status" value="1"/>
</dbReference>
<dbReference type="Gene3D" id="1.10.1200.10">
    <property type="entry name" value="ACP-like"/>
    <property type="match status" value="1"/>
</dbReference>
<gene>
    <name evidence="8" type="ORF">CLV71_116150</name>
</gene>
<dbReference type="GO" id="GO:0005737">
    <property type="term" value="C:cytoplasm"/>
    <property type="evidence" value="ECO:0007669"/>
    <property type="project" value="TreeGrafter"/>
</dbReference>
<feature type="domain" description="Carrier" evidence="7">
    <location>
        <begin position="1565"/>
        <end position="1641"/>
    </location>
</feature>
<evidence type="ECO:0000256" key="3">
    <source>
        <dbReference type="ARBA" id="ARBA00022450"/>
    </source>
</evidence>
<dbReference type="Gene3D" id="3.40.50.980">
    <property type="match status" value="2"/>
</dbReference>
<keyword evidence="4" id="KW-0597">Phosphoprotein</keyword>
<evidence type="ECO:0000256" key="1">
    <source>
        <dbReference type="ARBA" id="ARBA00001957"/>
    </source>
</evidence>
<keyword evidence="5" id="KW-0276">Fatty acid metabolism</keyword>
<dbReference type="Pfam" id="PF23024">
    <property type="entry name" value="AMP-dom_DIP2-like"/>
    <property type="match status" value="1"/>
</dbReference>
<dbReference type="CDD" id="cd19531">
    <property type="entry name" value="LCL_NRPS-like"/>
    <property type="match status" value="1"/>
</dbReference>
<dbReference type="FunFam" id="2.30.38.10:FF:000001">
    <property type="entry name" value="Non-ribosomal peptide synthetase PvdI"/>
    <property type="match status" value="1"/>
</dbReference>
<dbReference type="PANTHER" id="PTHR45527:SF1">
    <property type="entry name" value="FATTY ACID SYNTHASE"/>
    <property type="match status" value="1"/>
</dbReference>
<dbReference type="Pfam" id="PF13193">
    <property type="entry name" value="AMP-binding_C"/>
    <property type="match status" value="1"/>
</dbReference>
<dbReference type="Gene3D" id="3.30.300.30">
    <property type="match status" value="2"/>
</dbReference>
<keyword evidence="3" id="KW-0596">Phosphopantetheine</keyword>
<dbReference type="GO" id="GO:0003824">
    <property type="term" value="F:catalytic activity"/>
    <property type="evidence" value="ECO:0007669"/>
    <property type="project" value="InterPro"/>
</dbReference>
<dbReference type="InterPro" id="IPR010071">
    <property type="entry name" value="AA_adenyl_dom"/>
</dbReference>
<dbReference type="OrthoDB" id="3671040at2"/>
<dbReference type="Pfam" id="PF00550">
    <property type="entry name" value="PP-binding"/>
    <property type="match status" value="2"/>
</dbReference>
<dbReference type="SUPFAM" id="SSF52777">
    <property type="entry name" value="CoA-dependent acyltransferases"/>
    <property type="match status" value="2"/>
</dbReference>
<keyword evidence="9" id="KW-1185">Reference proteome</keyword>
<evidence type="ECO:0000256" key="4">
    <source>
        <dbReference type="ARBA" id="ARBA00022553"/>
    </source>
</evidence>
<dbReference type="Gene3D" id="3.30.559.30">
    <property type="entry name" value="Nonribosomal peptide synthetase, condensation domain"/>
    <property type="match status" value="1"/>
</dbReference>
<comment type="similarity">
    <text evidence="2">Belongs to the ATP-dependent AMP-binding enzyme family.</text>
</comment>
<dbReference type="InterPro" id="IPR040097">
    <property type="entry name" value="FAAL/FAAC"/>
</dbReference>
<dbReference type="Gene3D" id="3.40.50.12780">
    <property type="entry name" value="N-terminal domain of ligase-like"/>
    <property type="match status" value="1"/>
</dbReference>
<comment type="caution">
    <text evidence="8">The sequence shown here is derived from an EMBL/GenBank/DDBJ whole genome shotgun (WGS) entry which is preliminary data.</text>
</comment>
<dbReference type="SUPFAM" id="SSF56801">
    <property type="entry name" value="Acetyl-CoA synthetase-like"/>
    <property type="match status" value="2"/>
</dbReference>
<dbReference type="InterPro" id="IPR023213">
    <property type="entry name" value="CAT-like_dom_sf"/>
</dbReference>
<proteinExistence type="inferred from homology"/>
<dbReference type="Gene3D" id="2.30.38.10">
    <property type="entry name" value="Luciferase, Domain 3"/>
    <property type="match status" value="1"/>
</dbReference>
<dbReference type="SMART" id="SM00823">
    <property type="entry name" value="PKS_PP"/>
    <property type="match status" value="2"/>
</dbReference>
<evidence type="ECO:0000313" key="9">
    <source>
        <dbReference type="Proteomes" id="UP000294927"/>
    </source>
</evidence>
<dbReference type="GO" id="GO:0071766">
    <property type="term" value="P:Actinobacterium-type cell wall biogenesis"/>
    <property type="evidence" value="ECO:0007669"/>
    <property type="project" value="UniProtKB-ARBA"/>
</dbReference>
<dbReference type="CDD" id="cd05931">
    <property type="entry name" value="FAAL"/>
    <property type="match status" value="1"/>
</dbReference>
<dbReference type="GO" id="GO:0031177">
    <property type="term" value="F:phosphopantetheine binding"/>
    <property type="evidence" value="ECO:0007669"/>
    <property type="project" value="InterPro"/>
</dbReference>
<dbReference type="InterPro" id="IPR020806">
    <property type="entry name" value="PKS_PP-bd"/>
</dbReference>
<evidence type="ECO:0000256" key="2">
    <source>
        <dbReference type="ARBA" id="ARBA00006432"/>
    </source>
</evidence>
<evidence type="ECO:0000313" key="8">
    <source>
        <dbReference type="EMBL" id="TDV43216.1"/>
    </source>
</evidence>
<dbReference type="GO" id="GO:0006631">
    <property type="term" value="P:fatty acid metabolic process"/>
    <property type="evidence" value="ECO:0007669"/>
    <property type="project" value="UniProtKB-KW"/>
</dbReference>
<dbReference type="GO" id="GO:0044550">
    <property type="term" value="P:secondary metabolite biosynthetic process"/>
    <property type="evidence" value="ECO:0007669"/>
    <property type="project" value="TreeGrafter"/>
</dbReference>
<dbReference type="InterPro" id="IPR006162">
    <property type="entry name" value="Ppantetheine_attach_site"/>
</dbReference>
<evidence type="ECO:0000259" key="7">
    <source>
        <dbReference type="PROSITE" id="PS50075"/>
    </source>
</evidence>
<dbReference type="InterPro" id="IPR029058">
    <property type="entry name" value="AB_hydrolase_fold"/>
</dbReference>
<dbReference type="CDD" id="cd05930">
    <property type="entry name" value="A_NRPS"/>
    <property type="match status" value="1"/>
</dbReference>
<dbReference type="Pfam" id="PF00668">
    <property type="entry name" value="Condensation"/>
    <property type="match status" value="1"/>
</dbReference>
<dbReference type="InterPro" id="IPR045851">
    <property type="entry name" value="AMP-bd_C_sf"/>
</dbReference>
<dbReference type="RefSeq" id="WP_133907110.1">
    <property type="nucleotide sequence ID" value="NZ_SOCP01000016.1"/>
</dbReference>
<dbReference type="InterPro" id="IPR009081">
    <property type="entry name" value="PP-bd_ACP"/>
</dbReference>
<dbReference type="InterPro" id="IPR001242">
    <property type="entry name" value="Condensation_dom"/>
</dbReference>
<accession>A0A4R7V6P0</accession>
<dbReference type="Proteomes" id="UP000294927">
    <property type="component" value="Unassembled WGS sequence"/>
</dbReference>
<reference evidence="8 9" key="1">
    <citation type="submission" date="2019-03" db="EMBL/GenBank/DDBJ databases">
        <title>Genomic Encyclopedia of Archaeal and Bacterial Type Strains, Phase II (KMG-II): from individual species to whole genera.</title>
        <authorList>
            <person name="Goeker M."/>
        </authorList>
    </citation>
    <scope>NUCLEOTIDE SEQUENCE [LARGE SCALE GENOMIC DNA]</scope>
    <source>
        <strain evidence="8 9">DSM 45499</strain>
    </source>
</reference>
<dbReference type="Pfam" id="PF00501">
    <property type="entry name" value="AMP-binding"/>
    <property type="match status" value="2"/>
</dbReference>
<dbReference type="PROSITE" id="PS00012">
    <property type="entry name" value="PHOSPHOPANTETHEINE"/>
    <property type="match status" value="1"/>
</dbReference>
<dbReference type="PROSITE" id="PS00455">
    <property type="entry name" value="AMP_BINDING"/>
    <property type="match status" value="2"/>
</dbReference>
<name>A0A4R7V6P0_9PSEU</name>
<dbReference type="Gene3D" id="3.30.559.10">
    <property type="entry name" value="Chloramphenicol acetyltransferase-like domain"/>
    <property type="match status" value="1"/>
</dbReference>
<evidence type="ECO:0000256" key="5">
    <source>
        <dbReference type="ARBA" id="ARBA00022832"/>
    </source>
</evidence>